<feature type="transmembrane region" description="Helical" evidence="2">
    <location>
        <begin position="541"/>
        <end position="565"/>
    </location>
</feature>
<protein>
    <recommendedName>
        <fullName evidence="3">PGG domain-containing protein</fullName>
    </recommendedName>
</protein>
<evidence type="ECO:0000259" key="3">
    <source>
        <dbReference type="Pfam" id="PF13962"/>
    </source>
</evidence>
<comment type="caution">
    <text evidence="4">The sequence shown here is derived from an EMBL/GenBank/DDBJ whole genome shotgun (WGS) entry which is preliminary data.</text>
</comment>
<dbReference type="SMART" id="SM00248">
    <property type="entry name" value="ANK"/>
    <property type="match status" value="5"/>
</dbReference>
<gene>
    <name evidence="4" type="ORF">LWI29_018314</name>
</gene>
<keyword evidence="1" id="KW-0040">ANK repeat</keyword>
<dbReference type="SUPFAM" id="SSF48403">
    <property type="entry name" value="Ankyrin repeat"/>
    <property type="match status" value="1"/>
</dbReference>
<sequence>MSNILAMKEPYEAAINGNWEAMIKFFDDDRNTFNILYPMTVAKDTAFHLAVHSKKEEPLKQLLERVENPMGDSVFITNAYKNTVLHVAALNNNIAALKLLVECNYATQEQLVTRNRSGQTPLFKAASFGSTKVVKYLASQPNQMNLDNKQQLRDEHRTRNDRTSILHAAVRGEHFGIPTGDDNNDDANNIVEDDDVKVGDSPSMDSLGRLIISDWQTVRKIWKEKRKRKFALELARKLIKKDDSWQKSYTKDTIELYRSDEQQTGNPVIQEADDEQTEENIEVIMELDDDQEREIPIIEAEEPIIKVETPLLAATKKGMIEIVMEILKEHPQAVEHVSHKKQNILHVAASYRQREVFKLVKKMQIPTSKLILGIDEYSYTVLQHVADTKNYNGGTRPGPAYKLQEELEWFKSVKEIMPSFFTEHRDKNSRTAKEIFNEMHKDQLNDARRWIKETSQSCSAVAVLISTVVFAAAYTVPGGNNDKTGSPILGKDPIFLFFTNMDVISLSCSLTAVVMFLSILTSPFELKDFRVSLPRRLTIGFALLFMSMATTMLAFTSTIFLIVHAEKSHRLRLVALICCTTFYPVSVLALLHFPLFSSFINASKYLLMVACVVFPFNLLLRCLAFLWNSVCRLLSKKGK</sequence>
<proteinExistence type="predicted"/>
<organism evidence="4 5">
    <name type="scientific">Acer saccharum</name>
    <name type="common">Sugar maple</name>
    <dbReference type="NCBI Taxonomy" id="4024"/>
    <lineage>
        <taxon>Eukaryota</taxon>
        <taxon>Viridiplantae</taxon>
        <taxon>Streptophyta</taxon>
        <taxon>Embryophyta</taxon>
        <taxon>Tracheophyta</taxon>
        <taxon>Spermatophyta</taxon>
        <taxon>Magnoliopsida</taxon>
        <taxon>eudicotyledons</taxon>
        <taxon>Gunneridae</taxon>
        <taxon>Pentapetalae</taxon>
        <taxon>rosids</taxon>
        <taxon>malvids</taxon>
        <taxon>Sapindales</taxon>
        <taxon>Sapindaceae</taxon>
        <taxon>Hippocastanoideae</taxon>
        <taxon>Acereae</taxon>
        <taxon>Acer</taxon>
    </lineage>
</organism>
<evidence type="ECO:0000256" key="2">
    <source>
        <dbReference type="SAM" id="Phobius"/>
    </source>
</evidence>
<reference evidence="4" key="2">
    <citation type="submission" date="2023-06" db="EMBL/GenBank/DDBJ databases">
        <authorList>
            <person name="Swenson N.G."/>
            <person name="Wegrzyn J.L."/>
            <person name="Mcevoy S.L."/>
        </authorList>
    </citation>
    <scope>NUCLEOTIDE SEQUENCE</scope>
    <source>
        <strain evidence="4">NS2018</strain>
        <tissue evidence="4">Leaf</tissue>
    </source>
</reference>
<feature type="transmembrane region" description="Helical" evidence="2">
    <location>
        <begin position="571"/>
        <end position="593"/>
    </location>
</feature>
<name>A0AA39RS79_ACESA</name>
<evidence type="ECO:0000313" key="5">
    <source>
        <dbReference type="Proteomes" id="UP001168877"/>
    </source>
</evidence>
<evidence type="ECO:0000256" key="1">
    <source>
        <dbReference type="PROSITE-ProRule" id="PRU00023"/>
    </source>
</evidence>
<keyword evidence="2" id="KW-1133">Transmembrane helix</keyword>
<keyword evidence="5" id="KW-1185">Reference proteome</keyword>
<dbReference type="Pfam" id="PF13962">
    <property type="entry name" value="PGG"/>
    <property type="match status" value="1"/>
</dbReference>
<feature type="transmembrane region" description="Helical" evidence="2">
    <location>
        <begin position="605"/>
        <end position="627"/>
    </location>
</feature>
<dbReference type="PROSITE" id="PS50088">
    <property type="entry name" value="ANK_REPEAT"/>
    <property type="match status" value="1"/>
</dbReference>
<dbReference type="Pfam" id="PF12796">
    <property type="entry name" value="Ank_2"/>
    <property type="match status" value="1"/>
</dbReference>
<feature type="repeat" description="ANK" evidence="1">
    <location>
        <begin position="117"/>
        <end position="149"/>
    </location>
</feature>
<feature type="transmembrane region" description="Helical" evidence="2">
    <location>
        <begin position="494"/>
        <end position="520"/>
    </location>
</feature>
<dbReference type="InterPro" id="IPR026961">
    <property type="entry name" value="PGG_dom"/>
</dbReference>
<dbReference type="Gene3D" id="1.25.40.20">
    <property type="entry name" value="Ankyrin repeat-containing domain"/>
    <property type="match status" value="2"/>
</dbReference>
<keyword evidence="2" id="KW-0472">Membrane</keyword>
<dbReference type="GO" id="GO:0016020">
    <property type="term" value="C:membrane"/>
    <property type="evidence" value="ECO:0007669"/>
    <property type="project" value="TreeGrafter"/>
</dbReference>
<dbReference type="EMBL" id="JAUESC010000385">
    <property type="protein sequence ID" value="KAK0578915.1"/>
    <property type="molecule type" value="Genomic_DNA"/>
</dbReference>
<dbReference type="InterPro" id="IPR002110">
    <property type="entry name" value="Ankyrin_rpt"/>
</dbReference>
<accession>A0AA39RS79</accession>
<reference evidence="4" key="1">
    <citation type="journal article" date="2022" name="Plant J.">
        <title>Strategies of tolerance reflected in two North American maple genomes.</title>
        <authorList>
            <person name="McEvoy S.L."/>
            <person name="Sezen U.U."/>
            <person name="Trouern-Trend A."/>
            <person name="McMahon S.M."/>
            <person name="Schaberg P.G."/>
            <person name="Yang J."/>
            <person name="Wegrzyn J.L."/>
            <person name="Swenson N.G."/>
        </authorList>
    </citation>
    <scope>NUCLEOTIDE SEQUENCE</scope>
    <source>
        <strain evidence="4">NS2018</strain>
    </source>
</reference>
<feature type="transmembrane region" description="Helical" evidence="2">
    <location>
        <begin position="457"/>
        <end position="474"/>
    </location>
</feature>
<dbReference type="Proteomes" id="UP001168877">
    <property type="component" value="Unassembled WGS sequence"/>
</dbReference>
<dbReference type="InterPro" id="IPR036770">
    <property type="entry name" value="Ankyrin_rpt-contain_sf"/>
</dbReference>
<dbReference type="AlphaFoldDB" id="A0AA39RS79"/>
<dbReference type="PANTHER" id="PTHR24177:SF331">
    <property type="entry name" value="PGG DOMAIN-CONTAINING PROTEIN"/>
    <property type="match status" value="1"/>
</dbReference>
<keyword evidence="2" id="KW-0812">Transmembrane</keyword>
<evidence type="ECO:0000313" key="4">
    <source>
        <dbReference type="EMBL" id="KAK0578915.1"/>
    </source>
</evidence>
<feature type="domain" description="PGG" evidence="3">
    <location>
        <begin position="449"/>
        <end position="561"/>
    </location>
</feature>
<dbReference type="PANTHER" id="PTHR24177">
    <property type="entry name" value="CASKIN"/>
    <property type="match status" value="1"/>
</dbReference>